<dbReference type="Gramene" id="LPERR09G13320.1">
    <property type="protein sequence ID" value="LPERR09G13320.1"/>
    <property type="gene ID" value="LPERR09G13320"/>
</dbReference>
<name>A0A0D9XFY7_9ORYZ</name>
<organism evidence="2 3">
    <name type="scientific">Leersia perrieri</name>
    <dbReference type="NCBI Taxonomy" id="77586"/>
    <lineage>
        <taxon>Eukaryota</taxon>
        <taxon>Viridiplantae</taxon>
        <taxon>Streptophyta</taxon>
        <taxon>Embryophyta</taxon>
        <taxon>Tracheophyta</taxon>
        <taxon>Spermatophyta</taxon>
        <taxon>Magnoliopsida</taxon>
        <taxon>Liliopsida</taxon>
        <taxon>Poales</taxon>
        <taxon>Poaceae</taxon>
        <taxon>BOP clade</taxon>
        <taxon>Oryzoideae</taxon>
        <taxon>Oryzeae</taxon>
        <taxon>Oryzinae</taxon>
        <taxon>Leersia</taxon>
    </lineage>
</organism>
<dbReference type="Proteomes" id="UP000032180">
    <property type="component" value="Chromosome 9"/>
</dbReference>
<keyword evidence="3" id="KW-1185">Reference proteome</keyword>
<dbReference type="Pfam" id="PF26631">
    <property type="entry name" value="DUF8204"/>
    <property type="match status" value="1"/>
</dbReference>
<reference evidence="2" key="3">
    <citation type="submission" date="2015-04" db="UniProtKB">
        <authorList>
            <consortium name="EnsemblPlants"/>
        </authorList>
    </citation>
    <scope>IDENTIFICATION</scope>
</reference>
<proteinExistence type="predicted"/>
<dbReference type="eggNOG" id="ENOG502RY6N">
    <property type="taxonomic scope" value="Eukaryota"/>
</dbReference>
<sequence length="230" mass="25483">MGEESPVSGGGGAAPPRGKSCKGCLYYSSLLKSRGFNPVCVGIPRSISQVPNHVVDDTREQAAEAAAQGYDWTQFKFACVGYSMFVVDNKKDGESGDKEGETFMPFCQGFELLVGRRIVQKNSRNDEQATGSYRKEVMHIPVVFSHQLPSTRTKTWATYTTGLLYEESWLSKFPFLSLSYDYPTDVRGCCRFRKSAGLVASGVAKNLNKTANYIKANIVDILYSDRRPPK</sequence>
<accession>A0A0D9XFY7</accession>
<dbReference type="STRING" id="77586.A0A0D9XFY7"/>
<dbReference type="EnsemblPlants" id="LPERR09G13320.1">
    <property type="protein sequence ID" value="LPERR09G13320.1"/>
    <property type="gene ID" value="LPERR09G13320"/>
</dbReference>
<dbReference type="PANTHER" id="PTHR34566">
    <property type="entry name" value="ALTERED INHERITANCE OF MITOCHONDRIA PROTEIN"/>
    <property type="match status" value="1"/>
</dbReference>
<evidence type="ECO:0000313" key="2">
    <source>
        <dbReference type="EnsemblPlants" id="LPERR09G13320.1"/>
    </source>
</evidence>
<evidence type="ECO:0000313" key="3">
    <source>
        <dbReference type="Proteomes" id="UP000032180"/>
    </source>
</evidence>
<feature type="domain" description="DUF8204" evidence="1">
    <location>
        <begin position="17"/>
        <end position="113"/>
    </location>
</feature>
<evidence type="ECO:0000259" key="1">
    <source>
        <dbReference type="Pfam" id="PF26631"/>
    </source>
</evidence>
<dbReference type="PANTHER" id="PTHR34566:SF6">
    <property type="entry name" value="OS09G0530700 PROTEIN"/>
    <property type="match status" value="1"/>
</dbReference>
<dbReference type="AlphaFoldDB" id="A0A0D9XFY7"/>
<reference evidence="3" key="2">
    <citation type="submission" date="2013-12" db="EMBL/GenBank/DDBJ databases">
        <authorList>
            <person name="Yu Y."/>
            <person name="Lee S."/>
            <person name="de Baynast K."/>
            <person name="Wissotski M."/>
            <person name="Liu L."/>
            <person name="Talag J."/>
            <person name="Goicoechea J."/>
            <person name="Angelova A."/>
            <person name="Jetty R."/>
            <person name="Kudrna D."/>
            <person name="Golser W."/>
            <person name="Rivera L."/>
            <person name="Zhang J."/>
            <person name="Wing R."/>
        </authorList>
    </citation>
    <scope>NUCLEOTIDE SEQUENCE</scope>
</reference>
<dbReference type="InterPro" id="IPR058517">
    <property type="entry name" value="DUF8204"/>
</dbReference>
<protein>
    <recommendedName>
        <fullName evidence="1">DUF8204 domain-containing protein</fullName>
    </recommendedName>
</protein>
<reference evidence="2 3" key="1">
    <citation type="submission" date="2012-08" db="EMBL/GenBank/DDBJ databases">
        <title>Oryza genome evolution.</title>
        <authorList>
            <person name="Wing R.A."/>
        </authorList>
    </citation>
    <scope>NUCLEOTIDE SEQUENCE</scope>
</reference>